<dbReference type="GO" id="GO:0051537">
    <property type="term" value="F:2 iron, 2 sulfur cluster binding"/>
    <property type="evidence" value="ECO:0007669"/>
    <property type="project" value="InterPro"/>
</dbReference>
<dbReference type="Gene3D" id="3.30.390.50">
    <property type="entry name" value="CO dehydrogenase flavoprotein, C-terminal domain"/>
    <property type="match status" value="1"/>
</dbReference>
<dbReference type="NCBIfam" id="TIGR02963">
    <property type="entry name" value="xanthine_xdhA"/>
    <property type="match status" value="1"/>
</dbReference>
<dbReference type="PANTHER" id="PTHR45444">
    <property type="entry name" value="XANTHINE DEHYDROGENASE"/>
    <property type="match status" value="1"/>
</dbReference>
<evidence type="ECO:0000256" key="1">
    <source>
        <dbReference type="ARBA" id="ARBA00022630"/>
    </source>
</evidence>
<dbReference type="Gene3D" id="1.10.150.120">
    <property type="entry name" value="[2Fe-2S]-binding domain"/>
    <property type="match status" value="1"/>
</dbReference>
<dbReference type="PANTHER" id="PTHR45444:SF3">
    <property type="entry name" value="XANTHINE DEHYDROGENASE"/>
    <property type="match status" value="1"/>
</dbReference>
<dbReference type="InterPro" id="IPR016208">
    <property type="entry name" value="Ald_Oxase/xanthine_DH-like"/>
</dbReference>
<dbReference type="PROSITE" id="PS00197">
    <property type="entry name" value="2FE2S_FER_1"/>
    <property type="match status" value="1"/>
</dbReference>
<dbReference type="InterPro" id="IPR036318">
    <property type="entry name" value="FAD-bd_PCMH-like_sf"/>
</dbReference>
<evidence type="ECO:0000256" key="5">
    <source>
        <dbReference type="ARBA" id="ARBA00023004"/>
    </source>
</evidence>
<evidence type="ECO:0000259" key="6">
    <source>
        <dbReference type="PROSITE" id="PS51085"/>
    </source>
</evidence>
<dbReference type="Pfam" id="PF01799">
    <property type="entry name" value="Fer2_2"/>
    <property type="match status" value="1"/>
</dbReference>
<keyword evidence="2" id="KW-0479">Metal-binding</keyword>
<dbReference type="InterPro" id="IPR005107">
    <property type="entry name" value="CO_DH_flav_C"/>
</dbReference>
<dbReference type="PIRSF" id="PIRSF036557">
    <property type="entry name" value="XdhA_RC"/>
    <property type="match status" value="1"/>
</dbReference>
<keyword evidence="5" id="KW-0408">Iron</keyword>
<evidence type="ECO:0000256" key="4">
    <source>
        <dbReference type="ARBA" id="ARBA00023002"/>
    </source>
</evidence>
<dbReference type="Pfam" id="PF00111">
    <property type="entry name" value="Fer2"/>
    <property type="match status" value="1"/>
</dbReference>
<dbReference type="RefSeq" id="WP_087636290.1">
    <property type="nucleotide sequence ID" value="NZ_CP021524.1"/>
</dbReference>
<feature type="domain" description="FAD-binding PCMH-type" evidence="7">
    <location>
        <begin position="193"/>
        <end position="366"/>
    </location>
</feature>
<dbReference type="PROSITE" id="PS51085">
    <property type="entry name" value="2FE2S_FER_2"/>
    <property type="match status" value="1"/>
</dbReference>
<name>A0A1Y0V7M0_9PROT</name>
<gene>
    <name evidence="8" type="primary">xdhA</name>
    <name evidence="8" type="ORF">S101447_02630</name>
</gene>
<dbReference type="EMBL" id="CP021524">
    <property type="protein sequence ID" value="ARW11668.1"/>
    <property type="molecule type" value="Genomic_DNA"/>
</dbReference>
<accession>A0A1Y0V7M0</accession>
<dbReference type="InterPro" id="IPR016169">
    <property type="entry name" value="FAD-bd_PCMH_sub2"/>
</dbReference>
<evidence type="ECO:0000259" key="7">
    <source>
        <dbReference type="PROSITE" id="PS51387"/>
    </source>
</evidence>
<dbReference type="Pfam" id="PF00941">
    <property type="entry name" value="FAD_binding_5"/>
    <property type="match status" value="1"/>
</dbReference>
<dbReference type="InterPro" id="IPR006058">
    <property type="entry name" value="2Fe2S_fd_BS"/>
</dbReference>
<dbReference type="SUPFAM" id="SSF55447">
    <property type="entry name" value="CO dehydrogenase flavoprotein C-terminal domain-like"/>
    <property type="match status" value="1"/>
</dbReference>
<dbReference type="InterPro" id="IPR012175">
    <property type="entry name" value="Xanth_DH_ssu_bac"/>
</dbReference>
<dbReference type="GO" id="GO:0005506">
    <property type="term" value="F:iron ion binding"/>
    <property type="evidence" value="ECO:0007669"/>
    <property type="project" value="InterPro"/>
</dbReference>
<evidence type="ECO:0000256" key="2">
    <source>
        <dbReference type="ARBA" id="ARBA00022723"/>
    </source>
</evidence>
<keyword evidence="4 8" id="KW-0560">Oxidoreductase</keyword>
<dbReference type="GO" id="GO:0071949">
    <property type="term" value="F:FAD binding"/>
    <property type="evidence" value="ECO:0007669"/>
    <property type="project" value="InterPro"/>
</dbReference>
<dbReference type="SUPFAM" id="SSF47741">
    <property type="entry name" value="CO dehydrogenase ISP C-domain like"/>
    <property type="match status" value="1"/>
</dbReference>
<keyword evidence="1" id="KW-0285">Flavoprotein</keyword>
<evidence type="ECO:0000256" key="3">
    <source>
        <dbReference type="ARBA" id="ARBA00022827"/>
    </source>
</evidence>
<reference evidence="8 9" key="1">
    <citation type="submission" date="2017-05" db="EMBL/GenBank/DDBJ databases">
        <title>Genome sequence of Acetobacter pasteurianus subsp. ascendens strain SRCM101447.</title>
        <authorList>
            <person name="Cho S.H."/>
        </authorList>
    </citation>
    <scope>NUCLEOTIDE SEQUENCE [LARGE SCALE GENOMIC DNA]</scope>
    <source>
        <strain evidence="8 9">SRCM101447</strain>
    </source>
</reference>
<dbReference type="Gene3D" id="3.10.20.30">
    <property type="match status" value="1"/>
</dbReference>
<dbReference type="EC" id="1.17.1.4" evidence="8"/>
<dbReference type="Pfam" id="PF03450">
    <property type="entry name" value="CO_deh_flav_C"/>
    <property type="match status" value="1"/>
</dbReference>
<dbReference type="InterPro" id="IPR016166">
    <property type="entry name" value="FAD-bd_PCMH"/>
</dbReference>
<evidence type="ECO:0000313" key="8">
    <source>
        <dbReference type="EMBL" id="ARW11668.1"/>
    </source>
</evidence>
<proteinExistence type="predicted"/>
<dbReference type="InterPro" id="IPR002888">
    <property type="entry name" value="2Fe-2S-bd"/>
</dbReference>
<dbReference type="GO" id="GO:0004854">
    <property type="term" value="F:xanthine dehydrogenase activity"/>
    <property type="evidence" value="ECO:0007669"/>
    <property type="project" value="UniProtKB-EC"/>
</dbReference>
<dbReference type="Gene3D" id="3.30.43.10">
    <property type="entry name" value="Uridine Diphospho-n-acetylenolpyruvylglucosamine Reductase, domain 2"/>
    <property type="match status" value="1"/>
</dbReference>
<keyword evidence="3" id="KW-0274">FAD</keyword>
<sequence>MRHHIRFYLGQTLHEVSDLSPTHTVMDWLRNQKGQTGTKEGCNEGDCGACTVMVVRLENGQLTWRSVNACIQFLWMLDGAQLFTVEHLQNTDGSLHPVQQAMVDMHGSQCGFCTPGFVMSMVAYVQNGGGDDPKAINTALAGNLCRCTGYAPIIRAMQQARRIMVQQGNRFDVEKQNIILRLSALQDGSSVDIQNAHGRITLPANDDVLAAVYQESPQATLVAGATDVGLWVTKHLRDLPHVISVRSAKNLHKLEQRDGGLWVGAAVTYTQALPALATHLPDALETIKRIGSTQVRNAATVCGNIGNASPIGDGPPLFIAAGAVLHLRQGDTRRQIPLENYFVEYGKQNRQPAEFIEGIFIPDQSAQTVMRAYKVSKRFDQDISAIMAAFAVSINADGEITEARLVFGGMAGIPSRAKMAEKALVGQKWNIAALEAARTAILDDFTPLTDMRGSAWYRSTVSANLLTRFFEETAPQGSGQPICLEGWREISHA</sequence>
<dbReference type="InterPro" id="IPR036010">
    <property type="entry name" value="2Fe-2S_ferredoxin-like_sf"/>
</dbReference>
<dbReference type="SUPFAM" id="SSF56176">
    <property type="entry name" value="FAD-binding/transporter-associated domain-like"/>
    <property type="match status" value="1"/>
</dbReference>
<organism evidence="8 9">
    <name type="scientific">Acetobacter ascendens</name>
    <dbReference type="NCBI Taxonomy" id="481146"/>
    <lineage>
        <taxon>Bacteria</taxon>
        <taxon>Pseudomonadati</taxon>
        <taxon>Pseudomonadota</taxon>
        <taxon>Alphaproteobacteria</taxon>
        <taxon>Acetobacterales</taxon>
        <taxon>Acetobacteraceae</taxon>
        <taxon>Acetobacter</taxon>
    </lineage>
</organism>
<dbReference type="Proteomes" id="UP000195633">
    <property type="component" value="Chromosome"/>
</dbReference>
<dbReference type="InterPro" id="IPR001041">
    <property type="entry name" value="2Fe-2S_ferredoxin-type"/>
</dbReference>
<dbReference type="InterPro" id="IPR012675">
    <property type="entry name" value="Beta-grasp_dom_sf"/>
</dbReference>
<dbReference type="AlphaFoldDB" id="A0A1Y0V7M0"/>
<dbReference type="InterPro" id="IPR016167">
    <property type="entry name" value="FAD-bd_PCMH_sub1"/>
</dbReference>
<evidence type="ECO:0000313" key="9">
    <source>
        <dbReference type="Proteomes" id="UP000195633"/>
    </source>
</evidence>
<dbReference type="PROSITE" id="PS51387">
    <property type="entry name" value="FAD_PCMH"/>
    <property type="match status" value="1"/>
</dbReference>
<dbReference type="InterPro" id="IPR036683">
    <property type="entry name" value="CO_DH_flav_C_dom_sf"/>
</dbReference>
<dbReference type="InterPro" id="IPR002346">
    <property type="entry name" value="Mopterin_DH_FAD-bd"/>
</dbReference>
<dbReference type="Gene3D" id="3.30.465.10">
    <property type="match status" value="1"/>
</dbReference>
<dbReference type="STRING" id="481146.A4S02_04460"/>
<dbReference type="SUPFAM" id="SSF54292">
    <property type="entry name" value="2Fe-2S ferredoxin-like"/>
    <property type="match status" value="1"/>
</dbReference>
<dbReference type="SMART" id="SM01092">
    <property type="entry name" value="CO_deh_flav_C"/>
    <property type="match status" value="1"/>
</dbReference>
<feature type="domain" description="2Fe-2S ferredoxin-type" evidence="6">
    <location>
        <begin position="3"/>
        <end position="88"/>
    </location>
</feature>
<protein>
    <submittedName>
        <fullName evidence="8">Xanthine dehydrogenase</fullName>
        <ecNumber evidence="8">1.17.1.4</ecNumber>
    </submittedName>
</protein>
<dbReference type="CDD" id="cd00207">
    <property type="entry name" value="fer2"/>
    <property type="match status" value="1"/>
</dbReference>
<dbReference type="InterPro" id="IPR036884">
    <property type="entry name" value="2Fe-2S-bd_dom_sf"/>
</dbReference>
<dbReference type="InterPro" id="IPR014307">
    <property type="entry name" value="Xanthine_DH_ssu"/>
</dbReference>